<dbReference type="RefSeq" id="WP_065919281.1">
    <property type="nucleotide sequence ID" value="NZ_CP016793.1"/>
</dbReference>
<keyword evidence="1" id="KW-0805">Transcription regulation</keyword>
<dbReference type="InterPro" id="IPR002818">
    <property type="entry name" value="DJ-1/PfpI"/>
</dbReference>
<dbReference type="Pfam" id="PF12833">
    <property type="entry name" value="HTH_18"/>
    <property type="match status" value="1"/>
</dbReference>
<dbReference type="InterPro" id="IPR018060">
    <property type="entry name" value="HTH_AraC"/>
</dbReference>
<keyword evidence="2" id="KW-0804">Transcription</keyword>
<sequence length="331" mass="35489">MSHHVVVLALDGVKPFDLGIPAQVFGHALDAAGEPLYRVSTCSIGGRPVRTNQDFTVSVAHDESVLATADTVVVATQDSRREHPGPGGLSGELSAVLAAIAPETRIVSLCTSAFVLAAAGLLDGQGATTHWALCDEFAHRFPLVDVNRNVLFVDNGRILTSAGAAAGIDLCLHLVRRDHGAAVANAAARRCVVAPWREGGQAQFVEIPLPDHADSSTTATRQWALERLAEPLTLADLARHARMSVRTFTRRFRAEVGQSPQQWVAQRRVDHARQLLETTQLSVSEIARATGFADPVVLRKHLRSCVGLTPNAYRLAYSSTRPMAAAGLDRV</sequence>
<dbReference type="InterPro" id="IPR052158">
    <property type="entry name" value="INH-QAR"/>
</dbReference>
<dbReference type="Gene3D" id="3.40.50.880">
    <property type="match status" value="1"/>
</dbReference>
<dbReference type="Proteomes" id="UP000093053">
    <property type="component" value="Chromosome"/>
</dbReference>
<dbReference type="SUPFAM" id="SSF52317">
    <property type="entry name" value="Class I glutamine amidotransferase-like"/>
    <property type="match status" value="1"/>
</dbReference>
<dbReference type="STRING" id="1586287.BBK82_38135"/>
<evidence type="ECO:0000256" key="1">
    <source>
        <dbReference type="ARBA" id="ARBA00023015"/>
    </source>
</evidence>
<dbReference type="Pfam" id="PF01965">
    <property type="entry name" value="DJ-1_PfpI"/>
    <property type="match status" value="1"/>
</dbReference>
<dbReference type="KEGG" id="led:BBK82_38135"/>
<dbReference type="SMART" id="SM00342">
    <property type="entry name" value="HTH_ARAC"/>
    <property type="match status" value="1"/>
</dbReference>
<feature type="domain" description="HTH araC/xylS-type" evidence="3">
    <location>
        <begin position="218"/>
        <end position="316"/>
    </location>
</feature>
<protein>
    <submittedName>
        <fullName evidence="4">AraC family transcriptional regulator</fullName>
    </submittedName>
</protein>
<dbReference type="PANTHER" id="PTHR43130">
    <property type="entry name" value="ARAC-FAMILY TRANSCRIPTIONAL REGULATOR"/>
    <property type="match status" value="1"/>
</dbReference>
<evidence type="ECO:0000256" key="2">
    <source>
        <dbReference type="ARBA" id="ARBA00023163"/>
    </source>
</evidence>
<dbReference type="SUPFAM" id="SSF46689">
    <property type="entry name" value="Homeodomain-like"/>
    <property type="match status" value="2"/>
</dbReference>
<evidence type="ECO:0000313" key="5">
    <source>
        <dbReference type="Proteomes" id="UP000093053"/>
    </source>
</evidence>
<dbReference type="PANTHER" id="PTHR43130:SF3">
    <property type="entry name" value="HTH-TYPE TRANSCRIPTIONAL REGULATOR RV1931C"/>
    <property type="match status" value="1"/>
</dbReference>
<gene>
    <name evidence="4" type="ORF">BBK82_38135</name>
</gene>
<proteinExistence type="predicted"/>
<organism evidence="4 5">
    <name type="scientific">Lentzea guizhouensis</name>
    <dbReference type="NCBI Taxonomy" id="1586287"/>
    <lineage>
        <taxon>Bacteria</taxon>
        <taxon>Bacillati</taxon>
        <taxon>Actinomycetota</taxon>
        <taxon>Actinomycetes</taxon>
        <taxon>Pseudonocardiales</taxon>
        <taxon>Pseudonocardiaceae</taxon>
        <taxon>Lentzea</taxon>
    </lineage>
</organism>
<dbReference type="PROSITE" id="PS01124">
    <property type="entry name" value="HTH_ARAC_FAMILY_2"/>
    <property type="match status" value="1"/>
</dbReference>
<evidence type="ECO:0000313" key="4">
    <source>
        <dbReference type="EMBL" id="ANZ40944.1"/>
    </source>
</evidence>
<dbReference type="AlphaFoldDB" id="A0A1B2HT94"/>
<name>A0A1B2HT94_9PSEU</name>
<evidence type="ECO:0000259" key="3">
    <source>
        <dbReference type="PROSITE" id="PS01124"/>
    </source>
</evidence>
<dbReference type="OrthoDB" id="3660033at2"/>
<reference evidence="4 5" key="1">
    <citation type="submission" date="2016-07" db="EMBL/GenBank/DDBJ databases">
        <title>Complete genome sequence of the Lentzea guizhouensis DHS C013.</title>
        <authorList>
            <person name="Cao C."/>
        </authorList>
    </citation>
    <scope>NUCLEOTIDE SEQUENCE [LARGE SCALE GENOMIC DNA]</scope>
    <source>
        <strain evidence="4 5">DHS C013</strain>
    </source>
</reference>
<dbReference type="InterPro" id="IPR009057">
    <property type="entry name" value="Homeodomain-like_sf"/>
</dbReference>
<dbReference type="InterPro" id="IPR029062">
    <property type="entry name" value="Class_I_gatase-like"/>
</dbReference>
<accession>A0A1B2HT94</accession>
<keyword evidence="5" id="KW-1185">Reference proteome</keyword>
<dbReference type="GO" id="GO:0043565">
    <property type="term" value="F:sequence-specific DNA binding"/>
    <property type="evidence" value="ECO:0007669"/>
    <property type="project" value="InterPro"/>
</dbReference>
<dbReference type="CDD" id="cd03137">
    <property type="entry name" value="GATase1_AraC_1"/>
    <property type="match status" value="1"/>
</dbReference>
<dbReference type="GO" id="GO:0003700">
    <property type="term" value="F:DNA-binding transcription factor activity"/>
    <property type="evidence" value="ECO:0007669"/>
    <property type="project" value="InterPro"/>
</dbReference>
<dbReference type="EMBL" id="CP016793">
    <property type="protein sequence ID" value="ANZ40944.1"/>
    <property type="molecule type" value="Genomic_DNA"/>
</dbReference>
<dbReference type="Gene3D" id="1.10.10.60">
    <property type="entry name" value="Homeodomain-like"/>
    <property type="match status" value="1"/>
</dbReference>